<evidence type="ECO:0000256" key="2">
    <source>
        <dbReference type="ARBA" id="ARBA00022475"/>
    </source>
</evidence>
<dbReference type="CDD" id="cd15362">
    <property type="entry name" value="7tmA_LGR6"/>
    <property type="match status" value="1"/>
</dbReference>
<evidence type="ECO:0000256" key="6">
    <source>
        <dbReference type="ARBA" id="ARBA00022737"/>
    </source>
</evidence>
<dbReference type="Gene3D" id="1.20.1070.10">
    <property type="entry name" value="Rhodopsin 7-helix transmembrane proteins"/>
    <property type="match status" value="1"/>
</dbReference>
<dbReference type="SMART" id="SM00369">
    <property type="entry name" value="LRR_TYP"/>
    <property type="match status" value="10"/>
</dbReference>
<evidence type="ECO:0000256" key="11">
    <source>
        <dbReference type="ARBA" id="ARBA00023170"/>
    </source>
</evidence>
<dbReference type="AlphaFoldDB" id="A0A3B3ZLC4"/>
<keyword evidence="6" id="KW-0677">Repeat</keyword>
<feature type="signal peptide" evidence="14">
    <location>
        <begin position="1"/>
        <end position="16"/>
    </location>
</feature>
<feature type="transmembrane region" description="Helical" evidence="13">
    <location>
        <begin position="556"/>
        <end position="578"/>
    </location>
</feature>
<accession>A0A3B3ZLC4</accession>
<dbReference type="Proteomes" id="UP000261520">
    <property type="component" value="Unplaced"/>
</dbReference>
<sequence length="909" mass="100565">MLPVLLLICAARQVCGSNPGAWGFGLIQDRQSSVAAECPSPCQCEEDGIFIMVDCSELGLSAVPTNLSPLTTYLDLSMNNISEIQPRAFHRLHLLSELMLQNNQLERLPQDTPWDLPNLLSLRLDANLLSEVPSGAFRGVRSLRHLWLDDNSLTDIPVTALDSLPSLQAMTLALNQITHIPDYAFTNLSALVVLHLHNNQIQSMGARCFEGLQSLETLDLNYNNLQEFPVAIRTLSKLQELGFHNNNIKAIPERAFVGNPQLQTIHFFENPIQFVGKSAFQFLPKLHTLSLNGATQIQEFPDLKGTTSLEILEFIIPGLVCSCHKIQCIYRLVCFCSELSYNEIKVLPSFYHCSSLQEIGLQHNLIKKIESTTFHQLNSLKTLLIHRDLSENLLRSLPVTGLGSLTHLKLRGNTELYDAFSPDNFPRMRIIEMPYAYQCCVYGSCDGYKAVNQWDTEQSSTDEDLHKRTVAMYPIHTETNYDPDLEEFQLEIEESKLQTSVQCTPIPGPFRPCDTLLGSWLVRMGLWSISLIALMGNALLLLSLFSSPGYLSPLRFTVACMGASNLLAGVCMCTLALVDALTYGEFGHHGAHWEGGPGCQATGWVWVFASEASVLLLTLAAVQCGVTVTCARAYGKSPSLGSVRTCALFCLTLALSLASLPLLGVGEYGSSPLCLPSPLPAPASRLPSSLGFPLALIMMNTLCLLIVTGSYIRLYWELLKGECDSLWDCAMIKHVAWLIFTNGMLYIPVAFLSLCSLLGLLSLGDEVLKSVLLLLQPLPACVNPLLFLLFTRDQSQFFLWPHPKDRPQLRRERTLDSLVSVETEKSSCSESSTQLSLGEADVLSSKNSSVQTRPDPIRFSHCSSTSTSSSIPLITCQFTSANRDRTSHRGSLIGSTAHYKVYTLRPHLW</sequence>
<evidence type="ECO:0000256" key="3">
    <source>
        <dbReference type="ARBA" id="ARBA00022614"/>
    </source>
</evidence>
<keyword evidence="7 13" id="KW-1133">Transmembrane helix</keyword>
<dbReference type="Ensembl" id="ENSPMGT00000005527.1">
    <property type="protein sequence ID" value="ENSPMGP00000005211.1"/>
    <property type="gene ID" value="ENSPMGG00000004371.1"/>
</dbReference>
<feature type="transmembrane region" description="Helical" evidence="13">
    <location>
        <begin position="735"/>
        <end position="761"/>
    </location>
</feature>
<keyword evidence="9 13" id="KW-0472">Membrane</keyword>
<dbReference type="SUPFAM" id="SSF81321">
    <property type="entry name" value="Family A G protein-coupled receptor-like"/>
    <property type="match status" value="1"/>
</dbReference>
<dbReference type="FunFam" id="3.80.10.10:FF:001164">
    <property type="entry name" value="GH01279p"/>
    <property type="match status" value="1"/>
</dbReference>
<evidence type="ECO:0000256" key="5">
    <source>
        <dbReference type="ARBA" id="ARBA00022729"/>
    </source>
</evidence>
<dbReference type="InterPro" id="IPR001611">
    <property type="entry name" value="Leu-rich_rpt"/>
</dbReference>
<feature type="chain" id="PRO_5017423861" description="G-protein coupled receptors family 1 profile domain-containing protein" evidence="14">
    <location>
        <begin position="17"/>
        <end position="909"/>
    </location>
</feature>
<dbReference type="Gene3D" id="3.80.10.10">
    <property type="entry name" value="Ribonuclease Inhibitor"/>
    <property type="match status" value="3"/>
</dbReference>
<keyword evidence="4 13" id="KW-0812">Transmembrane</keyword>
<keyword evidence="8" id="KW-0297">G-protein coupled receptor</keyword>
<feature type="transmembrane region" description="Helical" evidence="13">
    <location>
        <begin position="614"/>
        <end position="634"/>
    </location>
</feature>
<evidence type="ECO:0000256" key="7">
    <source>
        <dbReference type="ARBA" id="ARBA00022989"/>
    </source>
</evidence>
<keyword evidence="3" id="KW-0433">Leucine-rich repeat</keyword>
<dbReference type="PANTHER" id="PTHR24372:SF73">
    <property type="entry name" value="LEUCINE RICH REPEAT CONTAINING G PROTEIN-COUPLED RECEPTOR 6"/>
    <property type="match status" value="1"/>
</dbReference>
<evidence type="ECO:0000256" key="10">
    <source>
        <dbReference type="ARBA" id="ARBA00023157"/>
    </source>
</evidence>
<feature type="transmembrane region" description="Helical" evidence="13">
    <location>
        <begin position="646"/>
        <end position="670"/>
    </location>
</feature>
<dbReference type="SMART" id="SM00013">
    <property type="entry name" value="LRRNT"/>
    <property type="match status" value="1"/>
</dbReference>
<evidence type="ECO:0000256" key="9">
    <source>
        <dbReference type="ARBA" id="ARBA00023136"/>
    </source>
</evidence>
<dbReference type="GO" id="GO:0009755">
    <property type="term" value="P:hormone-mediated signaling pathway"/>
    <property type="evidence" value="ECO:0007669"/>
    <property type="project" value="TreeGrafter"/>
</dbReference>
<feature type="transmembrane region" description="Helical" evidence="13">
    <location>
        <begin position="767"/>
        <end position="790"/>
    </location>
</feature>
<keyword evidence="17" id="KW-1185">Reference proteome</keyword>
<feature type="transmembrane region" description="Helical" evidence="13">
    <location>
        <begin position="520"/>
        <end position="544"/>
    </location>
</feature>
<evidence type="ECO:0000256" key="4">
    <source>
        <dbReference type="ARBA" id="ARBA00022692"/>
    </source>
</evidence>
<dbReference type="InterPro" id="IPR032675">
    <property type="entry name" value="LRR_dom_sf"/>
</dbReference>
<evidence type="ECO:0000313" key="17">
    <source>
        <dbReference type="Proteomes" id="UP000261520"/>
    </source>
</evidence>
<feature type="transmembrane region" description="Helical" evidence="13">
    <location>
        <begin position="690"/>
        <end position="714"/>
    </location>
</feature>
<dbReference type="GO" id="GO:0007189">
    <property type="term" value="P:adenylate cyclase-activating G protein-coupled receptor signaling pathway"/>
    <property type="evidence" value="ECO:0007669"/>
    <property type="project" value="TreeGrafter"/>
</dbReference>
<evidence type="ECO:0000256" key="13">
    <source>
        <dbReference type="SAM" id="Phobius"/>
    </source>
</evidence>
<evidence type="ECO:0000256" key="1">
    <source>
        <dbReference type="ARBA" id="ARBA00004651"/>
    </source>
</evidence>
<dbReference type="InterPro" id="IPR000372">
    <property type="entry name" value="LRRNT"/>
</dbReference>
<dbReference type="GO" id="GO:0016500">
    <property type="term" value="F:protein-hormone receptor activity"/>
    <property type="evidence" value="ECO:0007669"/>
    <property type="project" value="InterPro"/>
</dbReference>
<keyword evidence="10" id="KW-1015">Disulfide bond</keyword>
<keyword evidence="11" id="KW-0675">Receptor</keyword>
<dbReference type="InterPro" id="IPR003591">
    <property type="entry name" value="Leu-rich_rpt_typical-subtyp"/>
</dbReference>
<organism evidence="16 17">
    <name type="scientific">Periophthalmus magnuspinnatus</name>
    <dbReference type="NCBI Taxonomy" id="409849"/>
    <lineage>
        <taxon>Eukaryota</taxon>
        <taxon>Metazoa</taxon>
        <taxon>Chordata</taxon>
        <taxon>Craniata</taxon>
        <taxon>Vertebrata</taxon>
        <taxon>Euteleostomi</taxon>
        <taxon>Actinopterygii</taxon>
        <taxon>Neopterygii</taxon>
        <taxon>Teleostei</taxon>
        <taxon>Neoteleostei</taxon>
        <taxon>Acanthomorphata</taxon>
        <taxon>Gobiaria</taxon>
        <taxon>Gobiiformes</taxon>
        <taxon>Gobioidei</taxon>
        <taxon>Gobiidae</taxon>
        <taxon>Oxudercinae</taxon>
        <taxon>Periophthalmus</taxon>
    </lineage>
</organism>
<dbReference type="GO" id="GO:0008528">
    <property type="term" value="F:G protein-coupled peptide receptor activity"/>
    <property type="evidence" value="ECO:0007669"/>
    <property type="project" value="TreeGrafter"/>
</dbReference>
<keyword evidence="12" id="KW-0807">Transducer</keyword>
<evidence type="ECO:0000259" key="15">
    <source>
        <dbReference type="PROSITE" id="PS50262"/>
    </source>
</evidence>
<keyword evidence="5 14" id="KW-0732">Signal</keyword>
<dbReference type="GO" id="GO:0005886">
    <property type="term" value="C:plasma membrane"/>
    <property type="evidence" value="ECO:0007669"/>
    <property type="project" value="UniProtKB-SubCell"/>
</dbReference>
<keyword evidence="2" id="KW-1003">Cell membrane</keyword>
<feature type="domain" description="G-protein coupled receptors family 1 profile" evidence="15">
    <location>
        <begin position="536"/>
        <end position="787"/>
    </location>
</feature>
<comment type="subcellular location">
    <subcellularLocation>
        <location evidence="1">Cell membrane</location>
        <topology evidence="1">Multi-pass membrane protein</topology>
    </subcellularLocation>
</comment>
<dbReference type="InterPro" id="IPR002131">
    <property type="entry name" value="Gphrmn_rcpt_fam"/>
</dbReference>
<name>A0A3B3ZLC4_9GOBI</name>
<dbReference type="PRINTS" id="PR00373">
    <property type="entry name" value="GLYCHORMONER"/>
</dbReference>
<proteinExistence type="predicted"/>
<protein>
    <recommendedName>
        <fullName evidence="15">G-protein coupled receptors family 1 profile domain-containing protein</fullName>
    </recommendedName>
</protein>
<dbReference type="InterPro" id="IPR017452">
    <property type="entry name" value="GPCR_Rhodpsn_7TM"/>
</dbReference>
<evidence type="ECO:0000256" key="12">
    <source>
        <dbReference type="ARBA" id="ARBA00023224"/>
    </source>
</evidence>
<evidence type="ECO:0000256" key="14">
    <source>
        <dbReference type="SAM" id="SignalP"/>
    </source>
</evidence>
<reference evidence="16" key="2">
    <citation type="submission" date="2025-09" db="UniProtKB">
        <authorList>
            <consortium name="Ensembl"/>
        </authorList>
    </citation>
    <scope>IDENTIFICATION</scope>
</reference>
<dbReference type="STRING" id="409849.ENSPMGP00000005211"/>
<dbReference type="SMART" id="SM00364">
    <property type="entry name" value="LRR_BAC"/>
    <property type="match status" value="6"/>
</dbReference>
<dbReference type="Pfam" id="PF13855">
    <property type="entry name" value="LRR_8"/>
    <property type="match status" value="4"/>
</dbReference>
<dbReference type="SUPFAM" id="SSF52058">
    <property type="entry name" value="L domain-like"/>
    <property type="match status" value="2"/>
</dbReference>
<evidence type="ECO:0000313" key="16">
    <source>
        <dbReference type="Ensembl" id="ENSPMGP00000005211.1"/>
    </source>
</evidence>
<dbReference type="PANTHER" id="PTHR24372">
    <property type="entry name" value="GLYCOPROTEIN HORMONE RECEPTOR"/>
    <property type="match status" value="1"/>
</dbReference>
<dbReference type="PROSITE" id="PS50262">
    <property type="entry name" value="G_PROTEIN_RECEP_F1_2"/>
    <property type="match status" value="1"/>
</dbReference>
<reference evidence="16" key="1">
    <citation type="submission" date="2025-08" db="UniProtKB">
        <authorList>
            <consortium name="Ensembl"/>
        </authorList>
    </citation>
    <scope>IDENTIFICATION</scope>
</reference>
<evidence type="ECO:0000256" key="8">
    <source>
        <dbReference type="ARBA" id="ARBA00023040"/>
    </source>
</evidence>
<dbReference type="PROSITE" id="PS51450">
    <property type="entry name" value="LRR"/>
    <property type="match status" value="3"/>
</dbReference>